<organism evidence="1 2">
    <name type="scientific">Aureispira anguillae</name>
    <dbReference type="NCBI Taxonomy" id="2864201"/>
    <lineage>
        <taxon>Bacteria</taxon>
        <taxon>Pseudomonadati</taxon>
        <taxon>Bacteroidota</taxon>
        <taxon>Saprospiria</taxon>
        <taxon>Saprospirales</taxon>
        <taxon>Saprospiraceae</taxon>
        <taxon>Aureispira</taxon>
    </lineage>
</organism>
<dbReference type="Pfam" id="PF09234">
    <property type="entry name" value="DUF1963"/>
    <property type="match status" value="1"/>
</dbReference>
<gene>
    <name evidence="1" type="ORF">AsAng_0011990</name>
</gene>
<accession>A0A916DQ29</accession>
<proteinExistence type="predicted"/>
<dbReference type="AlphaFoldDB" id="A0A916DQ29"/>
<keyword evidence="2" id="KW-1185">Reference proteome</keyword>
<dbReference type="Gene3D" id="2.30.320.10">
    <property type="entry name" value="YwqG-like"/>
    <property type="match status" value="1"/>
</dbReference>
<dbReference type="SUPFAM" id="SSF103032">
    <property type="entry name" value="Hypothetical protein YwqG"/>
    <property type="match status" value="1"/>
</dbReference>
<dbReference type="InterPro" id="IPR035948">
    <property type="entry name" value="YwqG-like_sf"/>
</dbReference>
<reference evidence="1" key="1">
    <citation type="submission" date="2022-09" db="EMBL/GenBank/DDBJ databases">
        <title>Aureispira anguillicida sp. nov., isolated from Leptocephalus of Japanese eel Anguilla japonica.</title>
        <authorList>
            <person name="Yuasa K."/>
            <person name="Mekata T."/>
            <person name="Ikunari K."/>
        </authorList>
    </citation>
    <scope>NUCLEOTIDE SEQUENCE</scope>
    <source>
        <strain evidence="1">EL160426</strain>
    </source>
</reference>
<dbReference type="InterPro" id="IPR015315">
    <property type="entry name" value="DUF1963"/>
</dbReference>
<name>A0A916DQ29_9BACT</name>
<sequence>MLHKEYEKTISDHFQNELLVKLLIEQLRPKVYLSLLESGNSRLFLSRIGGTPIVPKGKKSFIESQGNSMSFIGLLNCADLSKYHDELLFPSEGYLMFYCDLKDMESQIVFYEKDKNNLIAFTPVSDESILLENEIVFKQGMSIPPFGSDVYKKEIEIPAYEKGIDIDMIQYMDLERELSGGTDHNILGLPYGLQQDPSYFWAANYLDSDEEIIIEKERNEFYLLLQVNIADDTLGLDIDRVEAMLYFGIHKKDLIQKKFSNTLLVHQI</sequence>
<protein>
    <submittedName>
        <fullName evidence="1">YwqG family protein</fullName>
    </submittedName>
</protein>
<evidence type="ECO:0000313" key="1">
    <source>
        <dbReference type="EMBL" id="BDS10491.1"/>
    </source>
</evidence>
<dbReference type="PANTHER" id="PTHR36436">
    <property type="entry name" value="SLL5081 PROTEIN"/>
    <property type="match status" value="1"/>
</dbReference>
<dbReference type="Proteomes" id="UP001060919">
    <property type="component" value="Chromosome"/>
</dbReference>
<dbReference type="PANTHER" id="PTHR36436:SF6">
    <property type="entry name" value="SLL5081 PROTEIN"/>
    <property type="match status" value="1"/>
</dbReference>
<dbReference type="KEGG" id="aup:AsAng_0011990"/>
<dbReference type="EMBL" id="AP026867">
    <property type="protein sequence ID" value="BDS10491.1"/>
    <property type="molecule type" value="Genomic_DNA"/>
</dbReference>
<evidence type="ECO:0000313" key="2">
    <source>
        <dbReference type="Proteomes" id="UP001060919"/>
    </source>
</evidence>
<dbReference type="RefSeq" id="WP_264791798.1">
    <property type="nucleotide sequence ID" value="NZ_AP026867.1"/>
</dbReference>